<reference evidence="2" key="1">
    <citation type="journal article" date="2014" name="Int. J. Syst. Evol. Microbiol.">
        <title>Complete genome sequence of Corynebacterium casei LMG S-19264T (=DSM 44701T), isolated from a smear-ripened cheese.</title>
        <authorList>
            <consortium name="US DOE Joint Genome Institute (JGI-PGF)"/>
            <person name="Walter F."/>
            <person name="Albersmeier A."/>
            <person name="Kalinowski J."/>
            <person name="Ruckert C."/>
        </authorList>
    </citation>
    <scope>NUCLEOTIDE SEQUENCE</scope>
    <source>
        <strain evidence="2">JCM 4956</strain>
    </source>
</reference>
<sequence>MRRGLQPVHRGDGIAVDLRSPTPRRRHLAADSRWASSTARRSGPCGRVDRTGQHLTARADRVDVDASLIRPDGCGARVLPAEEDPGATTPRCVHWAPGSADRPERPH</sequence>
<evidence type="ECO:0000256" key="1">
    <source>
        <dbReference type="SAM" id="MobiDB-lite"/>
    </source>
</evidence>
<dbReference type="EMBL" id="BMWD01000002">
    <property type="protein sequence ID" value="GGX44347.1"/>
    <property type="molecule type" value="Genomic_DNA"/>
</dbReference>
<accession>A0A918K3N6</accession>
<keyword evidence="3" id="KW-1185">Reference proteome</keyword>
<proteinExistence type="predicted"/>
<reference evidence="2" key="2">
    <citation type="submission" date="2020-09" db="EMBL/GenBank/DDBJ databases">
        <authorList>
            <person name="Sun Q."/>
            <person name="Ohkuma M."/>
        </authorList>
    </citation>
    <scope>NUCLEOTIDE SEQUENCE</scope>
    <source>
        <strain evidence="2">JCM 4956</strain>
    </source>
</reference>
<dbReference type="AlphaFoldDB" id="A0A918K3N6"/>
<comment type="caution">
    <text evidence="2">The sequence shown here is derived from an EMBL/GenBank/DDBJ whole genome shotgun (WGS) entry which is preliminary data.</text>
</comment>
<dbReference type="Proteomes" id="UP000645555">
    <property type="component" value="Unassembled WGS sequence"/>
</dbReference>
<organism evidence="2 3">
    <name type="scientific">Streptomyces fructofermentans</name>
    <dbReference type="NCBI Taxonomy" id="152141"/>
    <lineage>
        <taxon>Bacteria</taxon>
        <taxon>Bacillati</taxon>
        <taxon>Actinomycetota</taxon>
        <taxon>Actinomycetes</taxon>
        <taxon>Kitasatosporales</taxon>
        <taxon>Streptomycetaceae</taxon>
        <taxon>Streptomyces</taxon>
    </lineage>
</organism>
<feature type="region of interest" description="Disordered" evidence="1">
    <location>
        <begin position="81"/>
        <end position="107"/>
    </location>
</feature>
<evidence type="ECO:0000313" key="2">
    <source>
        <dbReference type="EMBL" id="GGX44347.1"/>
    </source>
</evidence>
<name>A0A918K3N6_9ACTN</name>
<evidence type="ECO:0000313" key="3">
    <source>
        <dbReference type="Proteomes" id="UP000645555"/>
    </source>
</evidence>
<feature type="region of interest" description="Disordered" evidence="1">
    <location>
        <begin position="1"/>
        <end position="50"/>
    </location>
</feature>
<protein>
    <submittedName>
        <fullName evidence="2">Uncharacterized protein</fullName>
    </submittedName>
</protein>
<gene>
    <name evidence="2" type="ORF">GCM10010515_09040</name>
</gene>